<dbReference type="InterPro" id="IPR036412">
    <property type="entry name" value="HAD-like_sf"/>
</dbReference>
<sequence length="236" mass="26258">MTEGPILGGVEAFLFDVFGTVVDWRGSLAEGLRNANPHLEEDWGVFAQEWIKGHYIKCRGVASGGPGATSVDVLHREYLDEMLQHDRWEHLADQLSDTKRQELTLLYHKLNGWPDTTEGLYALKKKAIIGSLSNGNARLLVDMAKHADLPWDVVLSGDIIGSYKPNPKMYLTAAQLLGLDPQKCCLVAAHLYDLRAAASHGFRTVYVRRPTEDTLEERDSIRSKQDGGEMAHTSTT</sequence>
<evidence type="ECO:0000313" key="4">
    <source>
        <dbReference type="EMBL" id="CAL1697128.1"/>
    </source>
</evidence>
<dbReference type="EMBL" id="OZ037944">
    <property type="protein sequence ID" value="CAL1697128.1"/>
    <property type="molecule type" value="Genomic_DNA"/>
</dbReference>
<dbReference type="NCBIfam" id="TIGR01428">
    <property type="entry name" value="HAD_type_II"/>
    <property type="match status" value="1"/>
</dbReference>
<dbReference type="SFLD" id="SFLDG01129">
    <property type="entry name" value="C1.5:_HAD__Beta-PGM__Phosphata"/>
    <property type="match status" value="1"/>
</dbReference>
<keyword evidence="5" id="KW-1185">Reference proteome</keyword>
<accession>A0ABP1CN43</accession>
<dbReference type="Proteomes" id="UP001497453">
    <property type="component" value="Chromosome 1"/>
</dbReference>
<feature type="region of interest" description="Disordered" evidence="3">
    <location>
        <begin position="213"/>
        <end position="236"/>
    </location>
</feature>
<evidence type="ECO:0008006" key="6">
    <source>
        <dbReference type="Google" id="ProtNLM"/>
    </source>
</evidence>
<dbReference type="SFLD" id="SFLDS00003">
    <property type="entry name" value="Haloacid_Dehalogenase"/>
    <property type="match status" value="1"/>
</dbReference>
<dbReference type="InterPro" id="IPR006328">
    <property type="entry name" value="2-HAD"/>
</dbReference>
<evidence type="ECO:0000256" key="1">
    <source>
        <dbReference type="ARBA" id="ARBA00008106"/>
    </source>
</evidence>
<evidence type="ECO:0000313" key="5">
    <source>
        <dbReference type="Proteomes" id="UP001497453"/>
    </source>
</evidence>
<dbReference type="Pfam" id="PF00702">
    <property type="entry name" value="Hydrolase"/>
    <property type="match status" value="1"/>
</dbReference>
<evidence type="ECO:0000256" key="3">
    <source>
        <dbReference type="SAM" id="MobiDB-lite"/>
    </source>
</evidence>
<protein>
    <recommendedName>
        <fullName evidence="6">Haloacid dehalogenase</fullName>
    </recommendedName>
</protein>
<reference evidence="5" key="1">
    <citation type="submission" date="2024-04" db="EMBL/GenBank/DDBJ databases">
        <authorList>
            <person name="Shaw F."/>
            <person name="Minotto A."/>
        </authorList>
    </citation>
    <scope>NUCLEOTIDE SEQUENCE [LARGE SCALE GENOMIC DNA]</scope>
</reference>
<organism evidence="4 5">
    <name type="scientific">Somion occarium</name>
    <dbReference type="NCBI Taxonomy" id="3059160"/>
    <lineage>
        <taxon>Eukaryota</taxon>
        <taxon>Fungi</taxon>
        <taxon>Dikarya</taxon>
        <taxon>Basidiomycota</taxon>
        <taxon>Agaricomycotina</taxon>
        <taxon>Agaricomycetes</taxon>
        <taxon>Polyporales</taxon>
        <taxon>Cerrenaceae</taxon>
        <taxon>Somion</taxon>
    </lineage>
</organism>
<gene>
    <name evidence="4" type="ORF">GFSPODELE1_LOCUS1499</name>
</gene>
<name>A0ABP1CN43_9APHY</name>
<dbReference type="Gene3D" id="1.10.150.240">
    <property type="entry name" value="Putative phosphatase, domain 2"/>
    <property type="match status" value="1"/>
</dbReference>
<dbReference type="PANTHER" id="PTHR43316:SF3">
    <property type="entry name" value="HALOACID DEHALOGENASE, TYPE II (AFU_ORTHOLOGUE AFUA_2G07750)-RELATED"/>
    <property type="match status" value="1"/>
</dbReference>
<dbReference type="SUPFAM" id="SSF56784">
    <property type="entry name" value="HAD-like"/>
    <property type="match status" value="1"/>
</dbReference>
<dbReference type="PRINTS" id="PR00413">
    <property type="entry name" value="HADHALOGNASE"/>
</dbReference>
<dbReference type="PANTHER" id="PTHR43316">
    <property type="entry name" value="HYDROLASE, HALOACID DELAHOGENASE-RELATED"/>
    <property type="match status" value="1"/>
</dbReference>
<dbReference type="NCBIfam" id="TIGR01493">
    <property type="entry name" value="HAD-SF-IA-v2"/>
    <property type="match status" value="1"/>
</dbReference>
<comment type="similarity">
    <text evidence="1">Belongs to the HAD-like hydrolase superfamily. S-2-haloalkanoic acid dehalogenase family.</text>
</comment>
<dbReference type="InterPro" id="IPR006439">
    <property type="entry name" value="HAD-SF_hydro_IA"/>
</dbReference>
<keyword evidence="2" id="KW-0378">Hydrolase</keyword>
<dbReference type="InterPro" id="IPR023198">
    <property type="entry name" value="PGP-like_dom2"/>
</dbReference>
<evidence type="ECO:0000256" key="2">
    <source>
        <dbReference type="ARBA" id="ARBA00022801"/>
    </source>
</evidence>
<dbReference type="NCBIfam" id="TIGR01509">
    <property type="entry name" value="HAD-SF-IA-v3"/>
    <property type="match status" value="1"/>
</dbReference>
<dbReference type="InterPro" id="IPR023214">
    <property type="entry name" value="HAD_sf"/>
</dbReference>
<proteinExistence type="inferred from homology"/>
<dbReference type="InterPro" id="IPR051540">
    <property type="entry name" value="S-2-haloacid_dehalogenase"/>
</dbReference>
<feature type="compositionally biased region" description="Basic and acidic residues" evidence="3">
    <location>
        <begin position="213"/>
        <end position="229"/>
    </location>
</feature>
<dbReference type="Gene3D" id="3.40.50.1000">
    <property type="entry name" value="HAD superfamily/HAD-like"/>
    <property type="match status" value="1"/>
</dbReference>